<reference key="1">
    <citation type="submission" date="2011-07" db="EMBL/GenBank/DDBJ databases">
        <title>Divergent evolution of antigenic variation in African trypanosomes.</title>
        <authorList>
            <person name="Jackson A.P."/>
            <person name="Berry A."/>
            <person name="Allison H.C."/>
            <person name="Burton P."/>
            <person name="Anderson J."/>
            <person name="Aslett M."/>
            <person name="Brown R."/>
            <person name="Corton N."/>
            <person name="Harris D."/>
            <person name="Hauser H."/>
            <person name="Gamble J."/>
            <person name="Gilderthorp R."/>
            <person name="McQuillan J."/>
            <person name="Quail M.A."/>
            <person name="Sanders M."/>
            <person name="van Tonder A."/>
            <person name="Ginger M.L."/>
            <person name="Donelson J.E."/>
            <person name="Field M.C."/>
            <person name="Barry J.D."/>
            <person name="Berriman M."/>
            <person name="Hertz-Fowler C."/>
        </authorList>
    </citation>
    <scope>NUCLEOTIDE SEQUENCE [LARGE SCALE GENOMIC DNA]</scope>
    <source>
        <strain>IL3000</strain>
    </source>
</reference>
<feature type="chain" id="PRO_5003390387" evidence="2">
    <location>
        <begin position="20"/>
        <end position="359"/>
    </location>
</feature>
<name>F9WHB4_TRYCI</name>
<feature type="compositionally biased region" description="Basic and acidic residues" evidence="1">
    <location>
        <begin position="257"/>
        <end position="270"/>
    </location>
</feature>
<evidence type="ECO:0000313" key="4">
    <source>
        <dbReference type="Proteomes" id="UP000000702"/>
    </source>
</evidence>
<feature type="region of interest" description="Disordered" evidence="1">
    <location>
        <begin position="257"/>
        <end position="350"/>
    </location>
</feature>
<sequence length="359" mass="39598">MMKIVCVMMVGLMGMGVHAEEGGVILDTSDFGLLCNVTRAATGVWNSVIDLYDQIDPENIDMMHKTINEIFFGSQLGEGGSSFPYLPLNFEKYKPKRREVCGSNSVPNGFPPTSDSLASTIFCLCMGTFKTGKALCELTIEGSGVWLDDGEKPVVVDFHAVWGDHQTGGVMYKCGNTSEYNKLEDAKKDLTQKREILETTLKNKTRGLIDDKHPTCEGKSPCAIITPNPTWPGKFKSLEEISKTILSLVQEKKEALEKEAKKTEADRARQDTSTSVPKEAPQPIAPPTPEPEKSPEPVKTPKQETRKAPEETLIPQPMNKPEDTPQKQEEDIHPQSEDETSGFLLTSPKWPLLAASLLC</sequence>
<reference evidence="3 4" key="3">
    <citation type="journal article" date="2012" name="Proc. Natl. Acad. Sci. U.S.A.">
        <title>Antigenic diversity is generated by distinct evolutionary mechanisms in African trypanosome species.</title>
        <authorList>
            <person name="Jackson A.P."/>
            <person name="Berry A."/>
            <person name="Aslett M."/>
            <person name="Allison H.C."/>
            <person name="Burton P."/>
            <person name="Vavrova-Anderson J."/>
            <person name="Brown R."/>
            <person name="Browne H."/>
            <person name="Corton N."/>
            <person name="Hauser H."/>
            <person name="Gamble J."/>
            <person name="Gilderthorp R."/>
            <person name="Marcello L."/>
            <person name="McQuillan J."/>
            <person name="Otto T.D."/>
            <person name="Quail M.A."/>
            <person name="Sanders M.J."/>
            <person name="van Tonder A."/>
            <person name="Ginger M.L."/>
            <person name="Field M.C."/>
            <person name="Barry J.D."/>
            <person name="Hertz-Fowler C."/>
            <person name="Berriman M."/>
        </authorList>
    </citation>
    <scope>NUCLEOTIDE SEQUENCE [LARGE SCALE GENOMIC DNA]</scope>
    <source>
        <strain evidence="3 4">IL3000</strain>
    </source>
</reference>
<evidence type="ECO:0000256" key="2">
    <source>
        <dbReference type="SAM" id="SignalP"/>
    </source>
</evidence>
<dbReference type="VEuPathDB" id="TriTrypDB:TcIL3000_0_16110"/>
<feature type="signal peptide" evidence="2">
    <location>
        <begin position="1"/>
        <end position="19"/>
    </location>
</feature>
<feature type="compositionally biased region" description="Basic and acidic residues" evidence="1">
    <location>
        <begin position="290"/>
        <end position="310"/>
    </location>
</feature>
<evidence type="ECO:0000313" key="3">
    <source>
        <dbReference type="EMBL" id="CCD16705.1"/>
    </source>
</evidence>
<dbReference type="AlphaFoldDB" id="F9WHB4"/>
<reference evidence="4" key="2">
    <citation type="submission" date="2011-07" db="EMBL/GenBank/DDBJ databases">
        <title>Divergent evolution of antigenic variation in African trypanosomes.</title>
        <authorList>
            <person name="Jackson A.P."/>
            <person name="Berry A."/>
            <person name="Allison H.C."/>
            <person name="Burton P."/>
            <person name="Anderson J."/>
            <person name="Aslett M."/>
            <person name="Brown R."/>
            <person name="Corton N."/>
            <person name="Harris D."/>
            <person name="Hauser H."/>
            <person name="Gamble J."/>
            <person name="Gilderthorp R."/>
            <person name="McQuillan J."/>
            <person name="Quail M.A."/>
            <person name="Sanders M."/>
            <person name="Van Tonder A."/>
            <person name="Ginger M.L."/>
            <person name="Donelson J.E."/>
            <person name="Field M.C."/>
            <person name="Barry J.D."/>
            <person name="Berriman M."/>
            <person name="Hertz-Fowler C."/>
        </authorList>
    </citation>
    <scope>NUCLEOTIDE SEQUENCE [LARGE SCALE GENOMIC DNA]</scope>
    <source>
        <strain evidence="4">IL3000</strain>
    </source>
</reference>
<dbReference type="EMBL" id="CAEQ01002408">
    <property type="protein sequence ID" value="CCD16705.1"/>
    <property type="molecule type" value="Genomic_DNA"/>
</dbReference>
<gene>
    <name evidence="3" type="ORF">TCIL3000_0_16110</name>
</gene>
<protein>
    <submittedName>
        <fullName evidence="3">Variant surface glycoprotein</fullName>
    </submittedName>
</protein>
<dbReference type="Proteomes" id="UP000000702">
    <property type="component" value="Unassembled WGS sequence"/>
</dbReference>
<feature type="compositionally biased region" description="Basic and acidic residues" evidence="1">
    <location>
        <begin position="320"/>
        <end position="336"/>
    </location>
</feature>
<organism evidence="3 4">
    <name type="scientific">Trypanosoma congolense (strain IL3000)</name>
    <dbReference type="NCBI Taxonomy" id="1068625"/>
    <lineage>
        <taxon>Eukaryota</taxon>
        <taxon>Discoba</taxon>
        <taxon>Euglenozoa</taxon>
        <taxon>Kinetoplastea</taxon>
        <taxon>Metakinetoplastina</taxon>
        <taxon>Trypanosomatida</taxon>
        <taxon>Trypanosomatidae</taxon>
        <taxon>Trypanosoma</taxon>
        <taxon>Nannomonas</taxon>
    </lineage>
</organism>
<proteinExistence type="predicted"/>
<evidence type="ECO:0000256" key="1">
    <source>
        <dbReference type="SAM" id="MobiDB-lite"/>
    </source>
</evidence>
<keyword evidence="4" id="KW-1185">Reference proteome</keyword>
<accession>F9WHB4</accession>
<keyword evidence="2" id="KW-0732">Signal</keyword>
<comment type="caution">
    <text evidence="3">The sequence shown here is derived from an EMBL/GenBank/DDBJ whole genome shotgun (WGS) entry which is preliminary data.</text>
</comment>